<evidence type="ECO:0008006" key="5">
    <source>
        <dbReference type="Google" id="ProtNLM"/>
    </source>
</evidence>
<reference evidence="4" key="1">
    <citation type="journal article" date="2019" name="Int. J. Syst. Evol. Microbiol.">
        <title>The Global Catalogue of Microorganisms (GCM) 10K type strain sequencing project: providing services to taxonomists for standard genome sequencing and annotation.</title>
        <authorList>
            <consortium name="The Broad Institute Genomics Platform"/>
            <consortium name="The Broad Institute Genome Sequencing Center for Infectious Disease"/>
            <person name="Wu L."/>
            <person name="Ma J."/>
        </authorList>
    </citation>
    <scope>NUCLEOTIDE SEQUENCE [LARGE SCALE GENOMIC DNA]</scope>
    <source>
        <strain evidence="4">CGMCC 4.7178</strain>
    </source>
</reference>
<organism evidence="3 4">
    <name type="scientific">Streptomyces daqingensis</name>
    <dbReference type="NCBI Taxonomy" id="1472640"/>
    <lineage>
        <taxon>Bacteria</taxon>
        <taxon>Bacillati</taxon>
        <taxon>Actinomycetota</taxon>
        <taxon>Actinomycetes</taxon>
        <taxon>Kitasatosporales</taxon>
        <taxon>Streptomycetaceae</taxon>
        <taxon>Streptomyces</taxon>
    </lineage>
</organism>
<feature type="compositionally biased region" description="Basic and acidic residues" evidence="1">
    <location>
        <begin position="323"/>
        <end position="337"/>
    </location>
</feature>
<keyword evidence="2" id="KW-0812">Transmembrane</keyword>
<dbReference type="PANTHER" id="PTHR37507:SF2">
    <property type="entry name" value="SPORULATION PROTEIN YDCC"/>
    <property type="match status" value="1"/>
</dbReference>
<dbReference type="EMBL" id="BMMP01000024">
    <property type="protein sequence ID" value="GGO57350.1"/>
    <property type="molecule type" value="Genomic_DNA"/>
</dbReference>
<keyword evidence="2" id="KW-0472">Membrane</keyword>
<dbReference type="RefSeq" id="WP_189039725.1">
    <property type="nucleotide sequence ID" value="NZ_BMMP01000024.1"/>
</dbReference>
<dbReference type="InterPro" id="IPR052944">
    <property type="entry name" value="Sporulation_related"/>
</dbReference>
<proteinExistence type="predicted"/>
<accession>A0ABQ2MRU3</accession>
<sequence length="437" mass="44298">MAQIQPRTPGGKAVRYGIPVAVVGIAAATVGLVPALASSGNPDLPEISAQKLVEKMAASDTEHMSGTVKVSADLGLPGMPGMDAGSGKQGGGLFGGGPHGDGPGGDGKGGGKGSTAQPQEKLMELASGEHTLRVATDGPDRQRVSVVEEAAEYSWIHNGNEAWAYDSGSDSALHVVAPEDAVSKDGGHGGKLHKGLGNATPQEAAREVLKATEDTASVSVDGTAQVAGRDAYQLVVKPKGAPHSTVDSVRIAVDAENGTPLKFTLSPKGGGKPVVEAVYTKVDFGKPSAGTFDFKPPKGTDVTEQKLDGKALREHHGKSGHHGTSEKGGKPGKDVRPELSGLNTIGKGWGAVAELKAPDGALGGLPGMGGGEPEGGSKSSQAEEMLDSFTEKAEGDFGQGRVFKTRLVNALMTEDGTVYVGAVSKEGLIKAAEAAGR</sequence>
<dbReference type="Gene3D" id="2.50.20.10">
    <property type="entry name" value="Lipoprotein localisation LolA/LolB/LppX"/>
    <property type="match status" value="1"/>
</dbReference>
<comment type="caution">
    <text evidence="3">The sequence shown here is derived from an EMBL/GenBank/DDBJ whole genome shotgun (WGS) entry which is preliminary data.</text>
</comment>
<gene>
    <name evidence="3" type="ORF">GCM10012287_53030</name>
</gene>
<keyword evidence="2" id="KW-1133">Transmembrane helix</keyword>
<feature type="region of interest" description="Disordered" evidence="1">
    <location>
        <begin position="293"/>
        <end position="339"/>
    </location>
</feature>
<dbReference type="InterPro" id="IPR029046">
    <property type="entry name" value="LolA/LolB/LppX"/>
</dbReference>
<dbReference type="Proteomes" id="UP000631535">
    <property type="component" value="Unassembled WGS sequence"/>
</dbReference>
<dbReference type="SUPFAM" id="SSF89392">
    <property type="entry name" value="Prokaryotic lipoproteins and lipoprotein localization factors"/>
    <property type="match status" value="1"/>
</dbReference>
<evidence type="ECO:0000256" key="1">
    <source>
        <dbReference type="SAM" id="MobiDB-lite"/>
    </source>
</evidence>
<feature type="compositionally biased region" description="Gly residues" evidence="1">
    <location>
        <begin position="87"/>
        <end position="113"/>
    </location>
</feature>
<feature type="region of interest" description="Disordered" evidence="1">
    <location>
        <begin position="365"/>
        <end position="384"/>
    </location>
</feature>
<evidence type="ECO:0000313" key="4">
    <source>
        <dbReference type="Proteomes" id="UP000631535"/>
    </source>
</evidence>
<keyword evidence="4" id="KW-1185">Reference proteome</keyword>
<protein>
    <recommendedName>
        <fullName evidence="5">DUF2092 domain-containing protein</fullName>
    </recommendedName>
</protein>
<feature type="compositionally biased region" description="Basic and acidic residues" evidence="1">
    <location>
        <begin position="295"/>
        <end position="314"/>
    </location>
</feature>
<evidence type="ECO:0000256" key="2">
    <source>
        <dbReference type="SAM" id="Phobius"/>
    </source>
</evidence>
<evidence type="ECO:0000313" key="3">
    <source>
        <dbReference type="EMBL" id="GGO57350.1"/>
    </source>
</evidence>
<name>A0ABQ2MRU3_9ACTN</name>
<feature type="transmembrane region" description="Helical" evidence="2">
    <location>
        <begin position="16"/>
        <end position="37"/>
    </location>
</feature>
<feature type="region of interest" description="Disordered" evidence="1">
    <location>
        <begin position="80"/>
        <end position="117"/>
    </location>
</feature>
<dbReference type="PANTHER" id="PTHR37507">
    <property type="entry name" value="SPORULATION PROTEIN YDCC"/>
    <property type="match status" value="1"/>
</dbReference>
<feature type="compositionally biased region" description="Gly residues" evidence="1">
    <location>
        <begin position="365"/>
        <end position="374"/>
    </location>
</feature>